<dbReference type="EMBL" id="KZ851928">
    <property type="protein sequence ID" value="RDH17784.1"/>
    <property type="molecule type" value="Genomic_DNA"/>
</dbReference>
<reference evidence="1 2" key="1">
    <citation type="submission" date="2018-07" db="EMBL/GenBank/DDBJ databases">
        <title>Section-level genome sequencing of Aspergillus section Nigri to investigate inter- and intra-species variation.</title>
        <authorList>
            <consortium name="DOE Joint Genome Institute"/>
            <person name="Vesth T.C."/>
            <person name="Nybo J.L."/>
            <person name="Theobald S."/>
            <person name="Frisvad J.C."/>
            <person name="Larsen T.O."/>
            <person name="Nielsen K.F."/>
            <person name="Hoof J.B."/>
            <person name="Brandl J."/>
            <person name="Salamov A."/>
            <person name="Riley R."/>
            <person name="Gladden J.M."/>
            <person name="Phatale P."/>
            <person name="Nielsen M.T."/>
            <person name="Lyhne E.K."/>
            <person name="Kogle M.E."/>
            <person name="Strasser K."/>
            <person name="McDonnell E."/>
            <person name="Barry K."/>
            <person name="Clum A."/>
            <person name="Chen C."/>
            <person name="Nolan M."/>
            <person name="Sandor L."/>
            <person name="Kuo A."/>
            <person name="Lipzen A."/>
            <person name="Hainaut M."/>
            <person name="Drula E."/>
            <person name="Tsang A."/>
            <person name="Magnuson J.K."/>
            <person name="Henrissat B."/>
            <person name="Wiebenga A."/>
            <person name="Simmons B.A."/>
            <person name="Makela M.R."/>
            <person name="De vries R.P."/>
            <person name="Grigoriev I.V."/>
            <person name="Mortensen U.H."/>
            <person name="Baker S.E."/>
            <person name="Andersen M.R."/>
        </authorList>
    </citation>
    <scope>NUCLEOTIDE SEQUENCE [LARGE SCALE GENOMIC DNA]</scope>
    <source>
        <strain evidence="1 2">ATCC 13496</strain>
    </source>
</reference>
<gene>
    <name evidence="1" type="ORF">M747DRAFT_316920</name>
</gene>
<organism evidence="1 2">
    <name type="scientific">Aspergillus niger ATCC 13496</name>
    <dbReference type="NCBI Taxonomy" id="1353008"/>
    <lineage>
        <taxon>Eukaryota</taxon>
        <taxon>Fungi</taxon>
        <taxon>Dikarya</taxon>
        <taxon>Ascomycota</taxon>
        <taxon>Pezizomycotina</taxon>
        <taxon>Eurotiomycetes</taxon>
        <taxon>Eurotiomycetidae</taxon>
        <taxon>Eurotiales</taxon>
        <taxon>Aspergillaceae</taxon>
        <taxon>Aspergillus</taxon>
        <taxon>Aspergillus subgen. Circumdati</taxon>
    </lineage>
</organism>
<sequence length="170" mass="19601">MAFHQGRAVSFRNLLRITIGLPKGTTQADRIHDDLPESIPGVLFLLKGCSNFPNWDFQKLREWHRCSKCLQTWLTRQITGELMEEFVPSVDDKDFVDEAYKVIKKIVLGHGIVGRQSVVYNLVRKTRGDYSTARQYVEDFRNNYILAKELQCGLPLFTASLLKLISYVHP</sequence>
<accession>A0A370BQF5</accession>
<protein>
    <submittedName>
        <fullName evidence="1">Uncharacterized protein</fullName>
    </submittedName>
</protein>
<dbReference type="VEuPathDB" id="FungiDB:M747DRAFT_316920"/>
<dbReference type="AlphaFoldDB" id="A0A370BQF5"/>
<evidence type="ECO:0000313" key="1">
    <source>
        <dbReference type="EMBL" id="RDH17784.1"/>
    </source>
</evidence>
<name>A0A370BQF5_ASPNG</name>
<proteinExistence type="predicted"/>
<evidence type="ECO:0000313" key="2">
    <source>
        <dbReference type="Proteomes" id="UP000253845"/>
    </source>
</evidence>
<dbReference type="Proteomes" id="UP000253845">
    <property type="component" value="Unassembled WGS sequence"/>
</dbReference>